<proteinExistence type="predicted"/>
<dbReference type="RefSeq" id="WP_118205782.1">
    <property type="nucleotide sequence ID" value="NZ_JADMWW010000013.1"/>
</dbReference>
<dbReference type="EMBL" id="WWSR01000015">
    <property type="protein sequence ID" value="MZJ39980.1"/>
    <property type="molecule type" value="Genomic_DNA"/>
</dbReference>
<evidence type="ECO:0000313" key="2">
    <source>
        <dbReference type="Proteomes" id="UP000469380"/>
    </source>
</evidence>
<dbReference type="Pfam" id="PF05119">
    <property type="entry name" value="Terminase_4"/>
    <property type="match status" value="1"/>
</dbReference>
<accession>A0A6N9JKF9</accession>
<sequence length="143" mass="15467">MPEMPESVASDDYQSQIWASVTASGRFSDEDAPNLALLCYWHAVAKAAEDAMSKGKSVKVLDPVGYKPVKAKNGRHAIMERPHPAVSVLKQATAEIRALNELLGLSRKAVPIQVQQARPQSDGARVLSLMFADRERKAKAAGA</sequence>
<dbReference type="Proteomes" id="UP000469380">
    <property type="component" value="Unassembled WGS sequence"/>
</dbReference>
<name>A0A6N9JKF9_9ACTN</name>
<dbReference type="InterPro" id="IPR006448">
    <property type="entry name" value="Phage_term_ssu_P27"/>
</dbReference>
<comment type="caution">
    <text evidence="1">The sequence shown here is derived from an EMBL/GenBank/DDBJ whole genome shotgun (WGS) entry which is preliminary data.</text>
</comment>
<organism evidence="1 2">
    <name type="scientific">Collinsella aerofaciens</name>
    <dbReference type="NCBI Taxonomy" id="74426"/>
    <lineage>
        <taxon>Bacteria</taxon>
        <taxon>Bacillati</taxon>
        <taxon>Actinomycetota</taxon>
        <taxon>Coriobacteriia</taxon>
        <taxon>Coriobacteriales</taxon>
        <taxon>Coriobacteriaceae</taxon>
        <taxon>Collinsella</taxon>
    </lineage>
</organism>
<protein>
    <submittedName>
        <fullName evidence="1">Uncharacterized protein</fullName>
    </submittedName>
</protein>
<evidence type="ECO:0000313" key="1">
    <source>
        <dbReference type="EMBL" id="MZJ39980.1"/>
    </source>
</evidence>
<reference evidence="1 2" key="1">
    <citation type="journal article" date="2019" name="Nat. Med.">
        <title>A library of human gut bacterial isolates paired with longitudinal multiomics data enables mechanistic microbiome research.</title>
        <authorList>
            <person name="Poyet M."/>
            <person name="Groussin M."/>
            <person name="Gibbons S.M."/>
            <person name="Avila-Pacheco J."/>
            <person name="Jiang X."/>
            <person name="Kearney S.M."/>
            <person name="Perrotta A.R."/>
            <person name="Berdy B."/>
            <person name="Zhao S."/>
            <person name="Lieberman T.D."/>
            <person name="Swanson P.K."/>
            <person name="Smith M."/>
            <person name="Roesemann S."/>
            <person name="Alexander J.E."/>
            <person name="Rich S.A."/>
            <person name="Livny J."/>
            <person name="Vlamakis H."/>
            <person name="Clish C."/>
            <person name="Bullock K."/>
            <person name="Deik A."/>
            <person name="Scott J."/>
            <person name="Pierce K.A."/>
            <person name="Xavier R.J."/>
            <person name="Alm E.J."/>
        </authorList>
    </citation>
    <scope>NUCLEOTIDE SEQUENCE [LARGE SCALE GENOMIC DNA]</scope>
    <source>
        <strain evidence="1 2">BIOML-A20</strain>
    </source>
</reference>
<dbReference type="AlphaFoldDB" id="A0A6N9JKF9"/>
<gene>
    <name evidence="1" type="ORF">GT464_08515</name>
</gene>